<evidence type="ECO:0000256" key="1">
    <source>
        <dbReference type="SAM" id="MobiDB-lite"/>
    </source>
</evidence>
<feature type="region of interest" description="Disordered" evidence="1">
    <location>
        <begin position="179"/>
        <end position="263"/>
    </location>
</feature>
<reference evidence="2" key="2">
    <citation type="submission" date="2023-05" db="EMBL/GenBank/DDBJ databases">
        <authorList>
            <consortium name="Lawrence Berkeley National Laboratory"/>
            <person name="Steindorff A."/>
            <person name="Hensen N."/>
            <person name="Bonometti L."/>
            <person name="Westerberg I."/>
            <person name="Brannstrom I.O."/>
            <person name="Guillou S."/>
            <person name="Cros-Aarteil S."/>
            <person name="Calhoun S."/>
            <person name="Haridas S."/>
            <person name="Kuo A."/>
            <person name="Mondo S."/>
            <person name="Pangilinan J."/>
            <person name="Riley R."/>
            <person name="Labutti K."/>
            <person name="Andreopoulos B."/>
            <person name="Lipzen A."/>
            <person name="Chen C."/>
            <person name="Yanf M."/>
            <person name="Daum C."/>
            <person name="Ng V."/>
            <person name="Clum A."/>
            <person name="Ohm R."/>
            <person name="Martin F."/>
            <person name="Silar P."/>
            <person name="Natvig D."/>
            <person name="Lalanne C."/>
            <person name="Gautier V."/>
            <person name="Ament-Velasquez S.L."/>
            <person name="Kruys A."/>
            <person name="Hutchinson M.I."/>
            <person name="Powell A.J."/>
            <person name="Barry K."/>
            <person name="Miller A.N."/>
            <person name="Grigoriev I.V."/>
            <person name="Debuchy R."/>
            <person name="Gladieux P."/>
            <person name="Thoren M.H."/>
            <person name="Johannesson H."/>
        </authorList>
    </citation>
    <scope>NUCLEOTIDE SEQUENCE</scope>
    <source>
        <strain evidence="2">PSN309</strain>
    </source>
</reference>
<dbReference type="AlphaFoldDB" id="A0AAN6WLN8"/>
<feature type="compositionally biased region" description="Polar residues" evidence="1">
    <location>
        <begin position="200"/>
        <end position="215"/>
    </location>
</feature>
<comment type="caution">
    <text evidence="2">The sequence shown here is derived from an EMBL/GenBank/DDBJ whole genome shotgun (WGS) entry which is preliminary data.</text>
</comment>
<proteinExistence type="predicted"/>
<evidence type="ECO:0000313" key="3">
    <source>
        <dbReference type="Proteomes" id="UP001302126"/>
    </source>
</evidence>
<dbReference type="Proteomes" id="UP001302126">
    <property type="component" value="Unassembled WGS sequence"/>
</dbReference>
<name>A0AAN6WLN8_9PEZI</name>
<protein>
    <submittedName>
        <fullName evidence="2">Uncharacterized protein</fullName>
    </submittedName>
</protein>
<dbReference type="EMBL" id="MU864504">
    <property type="protein sequence ID" value="KAK4184121.1"/>
    <property type="molecule type" value="Genomic_DNA"/>
</dbReference>
<reference evidence="2" key="1">
    <citation type="journal article" date="2023" name="Mol. Phylogenet. Evol.">
        <title>Genome-scale phylogeny and comparative genomics of the fungal order Sordariales.</title>
        <authorList>
            <person name="Hensen N."/>
            <person name="Bonometti L."/>
            <person name="Westerberg I."/>
            <person name="Brannstrom I.O."/>
            <person name="Guillou S."/>
            <person name="Cros-Aarteil S."/>
            <person name="Calhoun S."/>
            <person name="Haridas S."/>
            <person name="Kuo A."/>
            <person name="Mondo S."/>
            <person name="Pangilinan J."/>
            <person name="Riley R."/>
            <person name="LaButti K."/>
            <person name="Andreopoulos B."/>
            <person name="Lipzen A."/>
            <person name="Chen C."/>
            <person name="Yan M."/>
            <person name="Daum C."/>
            <person name="Ng V."/>
            <person name="Clum A."/>
            <person name="Steindorff A."/>
            <person name="Ohm R.A."/>
            <person name="Martin F."/>
            <person name="Silar P."/>
            <person name="Natvig D.O."/>
            <person name="Lalanne C."/>
            <person name="Gautier V."/>
            <person name="Ament-Velasquez S.L."/>
            <person name="Kruys A."/>
            <person name="Hutchinson M.I."/>
            <person name="Powell A.J."/>
            <person name="Barry K."/>
            <person name="Miller A.N."/>
            <person name="Grigoriev I.V."/>
            <person name="Debuchy R."/>
            <person name="Gladieux P."/>
            <person name="Hiltunen Thoren M."/>
            <person name="Johannesson H."/>
        </authorList>
    </citation>
    <scope>NUCLEOTIDE SEQUENCE</scope>
    <source>
        <strain evidence="2">PSN309</strain>
    </source>
</reference>
<organism evidence="2 3">
    <name type="scientific">Podospora australis</name>
    <dbReference type="NCBI Taxonomy" id="1536484"/>
    <lineage>
        <taxon>Eukaryota</taxon>
        <taxon>Fungi</taxon>
        <taxon>Dikarya</taxon>
        <taxon>Ascomycota</taxon>
        <taxon>Pezizomycotina</taxon>
        <taxon>Sordariomycetes</taxon>
        <taxon>Sordariomycetidae</taxon>
        <taxon>Sordariales</taxon>
        <taxon>Podosporaceae</taxon>
        <taxon>Podospora</taxon>
    </lineage>
</organism>
<accession>A0AAN6WLN8</accession>
<evidence type="ECO:0000313" key="2">
    <source>
        <dbReference type="EMBL" id="KAK4184121.1"/>
    </source>
</evidence>
<sequence>MSVNLLERIERDLDNIGELWDVDVLGSDLDRIWQKLSSLKTQFGVQKSLQDAVDLLRQQQDGMPLRDQRAMRVKRLIEFVFGKKIRKGFRHMQLRDLDCDVLKFLGLSYSIEEIVKMENAAFELLRTRVPEFFHCRKLSHLLYRPDIDKAVDATVNGDHDDDGSYENFFQDHTTARLESHKRKFDAVESDGASDEKAGPSQGQTPTGPDHTTTRLQRYKRKFDAVESDGAADERPRPSQEKEKAVESDGAADEKAGPSQEGEKTAELAKYGDVFILSLKDAQYALSLGEKVSEIFLTTPLTADECGKRPSFLTAWLTEDFGQSLSIRGQQLKL</sequence>
<feature type="compositionally biased region" description="Basic and acidic residues" evidence="1">
    <location>
        <begin position="231"/>
        <end position="263"/>
    </location>
</feature>
<gene>
    <name evidence="2" type="ORF">QBC35DRAFT_506599</name>
</gene>
<keyword evidence="3" id="KW-1185">Reference proteome</keyword>